<comment type="caution">
    <text evidence="3">The sequence shown here is derived from an EMBL/GenBank/DDBJ whole genome shotgun (WGS) entry which is preliminary data.</text>
</comment>
<dbReference type="Gene3D" id="3.40.50.720">
    <property type="entry name" value="NAD(P)-binding Rossmann-like Domain"/>
    <property type="match status" value="1"/>
</dbReference>
<organism evidence="3 4">
    <name type="scientific">Streptomyces cylindrosporus</name>
    <dbReference type="NCBI Taxonomy" id="2927583"/>
    <lineage>
        <taxon>Bacteria</taxon>
        <taxon>Bacillati</taxon>
        <taxon>Actinomycetota</taxon>
        <taxon>Actinomycetes</taxon>
        <taxon>Kitasatosporales</taxon>
        <taxon>Streptomycetaceae</taxon>
        <taxon>Streptomyces</taxon>
    </lineage>
</organism>
<evidence type="ECO:0000256" key="2">
    <source>
        <dbReference type="ARBA" id="ARBA00023002"/>
    </source>
</evidence>
<dbReference type="SUPFAM" id="SSF51735">
    <property type="entry name" value="NAD(P)-binding Rossmann-fold domains"/>
    <property type="match status" value="1"/>
</dbReference>
<dbReference type="InterPro" id="IPR002347">
    <property type="entry name" value="SDR_fam"/>
</dbReference>
<protein>
    <submittedName>
        <fullName evidence="3">SDR family oxidoreductase</fullName>
    </submittedName>
</protein>
<dbReference type="RefSeq" id="WP_242768829.1">
    <property type="nucleotide sequence ID" value="NZ_JALDAY010000009.1"/>
</dbReference>
<dbReference type="PANTHER" id="PTHR43639">
    <property type="entry name" value="OXIDOREDUCTASE, SHORT-CHAIN DEHYDROGENASE/REDUCTASE FAMILY (AFU_ORTHOLOGUE AFUA_5G02870)"/>
    <property type="match status" value="1"/>
</dbReference>
<name>A0ABS9YDM1_9ACTN</name>
<evidence type="ECO:0000313" key="4">
    <source>
        <dbReference type="Proteomes" id="UP001165269"/>
    </source>
</evidence>
<sequence length="255" mass="25945">MTNTDQDVLPGLKGRVALIVGATRGVGRAVTEKLLASGCDVIANYAHSDASAAQLAADVASLPGNLSVVRADARQRPELVGLLEGVRREHGRLDLLVHAVSSAHTMPPLDIRLEALFEDTAAAVVPLAVSAGIAARLMPEGGRIVVVSASVARAVAPQLVSLGVAKAGLEALVRFLAVELAGRGITVNAVSASKLDKGPGTVRPEALRALGARTPAGRLATPRDVADAVALLCLPEAQWITGQVLSADGGLGLLA</sequence>
<dbReference type="PRINTS" id="PR00081">
    <property type="entry name" value="GDHRDH"/>
</dbReference>
<gene>
    <name evidence="3" type="ORF">MQP27_28625</name>
</gene>
<evidence type="ECO:0000313" key="3">
    <source>
        <dbReference type="EMBL" id="MCI3275054.1"/>
    </source>
</evidence>
<reference evidence="3" key="1">
    <citation type="submission" date="2022-03" db="EMBL/GenBank/DDBJ databases">
        <title>Streptomyces 7R015 and 7R016 isolated from Barleria lupulina in Thailand.</title>
        <authorList>
            <person name="Kanchanasin P."/>
            <person name="Phongsopitanun W."/>
            <person name="Tanasupawat S."/>
        </authorList>
    </citation>
    <scope>NUCLEOTIDE SEQUENCE</scope>
    <source>
        <strain evidence="3">7R015</strain>
    </source>
</reference>
<keyword evidence="2" id="KW-0560">Oxidoreductase</keyword>
<dbReference type="EMBL" id="JALDAY010000009">
    <property type="protein sequence ID" value="MCI3275054.1"/>
    <property type="molecule type" value="Genomic_DNA"/>
</dbReference>
<evidence type="ECO:0000256" key="1">
    <source>
        <dbReference type="ARBA" id="ARBA00006484"/>
    </source>
</evidence>
<dbReference type="PANTHER" id="PTHR43639:SF1">
    <property type="entry name" value="SHORT-CHAIN DEHYDROGENASE_REDUCTASE FAMILY PROTEIN"/>
    <property type="match status" value="1"/>
</dbReference>
<dbReference type="Pfam" id="PF13561">
    <property type="entry name" value="adh_short_C2"/>
    <property type="match status" value="1"/>
</dbReference>
<proteinExistence type="inferred from homology"/>
<keyword evidence="4" id="KW-1185">Reference proteome</keyword>
<accession>A0ABS9YDM1</accession>
<dbReference type="InterPro" id="IPR036291">
    <property type="entry name" value="NAD(P)-bd_dom_sf"/>
</dbReference>
<comment type="similarity">
    <text evidence="1">Belongs to the short-chain dehydrogenases/reductases (SDR) family.</text>
</comment>
<dbReference type="Proteomes" id="UP001165269">
    <property type="component" value="Unassembled WGS sequence"/>
</dbReference>